<dbReference type="FunFam" id="2.130.10.10:FF:000400">
    <property type="entry name" value="Elongator acetyltransferase complex subunit 2"/>
    <property type="match status" value="1"/>
</dbReference>
<protein>
    <recommendedName>
        <fullName evidence="5">Elongator complex protein 2</fullName>
    </recommendedName>
</protein>
<evidence type="ECO:0000256" key="4">
    <source>
        <dbReference type="ARBA" id="ARBA00005881"/>
    </source>
</evidence>
<reference evidence="12" key="1">
    <citation type="submission" date="2020-11" db="EMBL/GenBank/DDBJ databases">
        <authorList>
            <person name="Tran Van P."/>
        </authorList>
    </citation>
    <scope>NUCLEOTIDE SEQUENCE</scope>
</reference>
<dbReference type="PROSITE" id="PS50294">
    <property type="entry name" value="WD_REPEATS_REGION"/>
    <property type="match status" value="2"/>
</dbReference>
<gene>
    <name evidence="12" type="ORF">TSIB3V08_LOCUS6941</name>
</gene>
<evidence type="ECO:0000256" key="2">
    <source>
        <dbReference type="ARBA" id="ARBA00004496"/>
    </source>
</evidence>
<dbReference type="GO" id="GO:0005737">
    <property type="term" value="C:cytoplasm"/>
    <property type="evidence" value="ECO:0007669"/>
    <property type="project" value="UniProtKB-SubCell"/>
</dbReference>
<dbReference type="InterPro" id="IPR036322">
    <property type="entry name" value="WD40_repeat_dom_sf"/>
</dbReference>
<dbReference type="Pfam" id="PF00400">
    <property type="entry name" value="WD40"/>
    <property type="match status" value="8"/>
</dbReference>
<dbReference type="PANTHER" id="PTHR44111">
    <property type="entry name" value="ELONGATOR COMPLEX PROTEIN 2"/>
    <property type="match status" value="1"/>
</dbReference>
<comment type="similarity">
    <text evidence="4">Belongs to the WD repeat ELP2 family.</text>
</comment>
<keyword evidence="9" id="KW-0677">Repeat</keyword>
<dbReference type="GO" id="GO:0002098">
    <property type="term" value="P:tRNA wobble uridine modification"/>
    <property type="evidence" value="ECO:0007669"/>
    <property type="project" value="InterPro"/>
</dbReference>
<feature type="repeat" description="WD" evidence="11">
    <location>
        <begin position="380"/>
        <end position="410"/>
    </location>
</feature>
<dbReference type="EMBL" id="OC003123">
    <property type="protein sequence ID" value="CAD7262845.1"/>
    <property type="molecule type" value="Genomic_DNA"/>
</dbReference>
<dbReference type="Gene3D" id="2.130.10.10">
    <property type="entry name" value="YVTN repeat-like/Quinoprotein amine dehydrogenase"/>
    <property type="match status" value="4"/>
</dbReference>
<dbReference type="InterPro" id="IPR037289">
    <property type="entry name" value="Elp2"/>
</dbReference>
<dbReference type="SUPFAM" id="SSF50978">
    <property type="entry name" value="WD40 repeat-like"/>
    <property type="match status" value="3"/>
</dbReference>
<organism evidence="12">
    <name type="scientific">Timema shepardi</name>
    <name type="common">Walking stick</name>
    <dbReference type="NCBI Taxonomy" id="629360"/>
    <lineage>
        <taxon>Eukaryota</taxon>
        <taxon>Metazoa</taxon>
        <taxon>Ecdysozoa</taxon>
        <taxon>Arthropoda</taxon>
        <taxon>Hexapoda</taxon>
        <taxon>Insecta</taxon>
        <taxon>Pterygota</taxon>
        <taxon>Neoptera</taxon>
        <taxon>Polyneoptera</taxon>
        <taxon>Phasmatodea</taxon>
        <taxon>Timematodea</taxon>
        <taxon>Timematoidea</taxon>
        <taxon>Timematidae</taxon>
        <taxon>Timema</taxon>
    </lineage>
</organism>
<sequence length="810" mass="88421">MASLALTDSSQLTSNSQHLEFLICPQYAGSGKILHTLCQHTARVNSAKWVRHADKSPGIELVSASSDGTAVVWSEDGVGGYSPSAVLQGHESTVTLADGRYVSDGRGPLIVVTASVDSTVRIWRRTEQGDATVCTQILGLGTGLCLSLSLGLLPASQALLLACGTDDFRIQLFAENIESEDQTPNEMVKVDCLTGHEDWVRALDFATDDCGDLLLASGAQDSMVRLWRISASAGGAVKRRVCELAAGEDILPQERMFSATIGGETRHFAVSLESVLAGHEGWVYGVNWRPSVTGDDGSRQPLSLLSSSLDKTLVLWAPDEQSGVWLDAVRLGEVGGNTLGFYGAKFSPDGNSVMAHGYQGSLHRWRYSQEQSSWIPDVTVGGHFAGVVDLAWEPGGQFLMSAGSDQTTRLHAPWVRPGVSQVMWYELARPQVHGYDMACLALLSRYRFVSGAEEKVSRAFQAPNNFVSNFHRICGLDPESDLEATAMRSTPHGASVPALGLSNKAVYETQEVLLDDRHVKNEYPEAYFVPVEMTEPPTEENLVQNTLWPEVQKLYGHGYELYSLAARPDGRLLASACKATDAQHAAILLWRTDSWKQVDRLTSHQLTVTQLSFSPDSLYLLSVSRDRRWTVFQEQQNPDGSSRYQTACTSSKTTGVHSRIIWCCAWSHDSRYFATGSRDGKVAVWGKEDDRAPSDQLVQFCLSGVPLQLPGESVSALAFAPELTSPRILAVGLDRGEILLYKWSPGSWEKSLHLDSSCAHHLTVKRLSFRPGIGATSDTKDKYSASSFAQLASCGSDHTVKINSIYLDKL</sequence>
<evidence type="ECO:0000256" key="1">
    <source>
        <dbReference type="ARBA" id="ARBA00004123"/>
    </source>
</evidence>
<comment type="pathway">
    <text evidence="3">tRNA modification; 5-methoxycarbonylmethyl-2-thiouridine-tRNA biosynthesis.</text>
</comment>
<name>A0A7R9AZV3_TIMSH</name>
<dbReference type="UniPathway" id="UPA00988"/>
<dbReference type="PROSITE" id="PS50082">
    <property type="entry name" value="WD_REPEATS_2"/>
    <property type="match status" value="4"/>
</dbReference>
<keyword evidence="8" id="KW-0819">tRNA processing</keyword>
<evidence type="ECO:0000313" key="12">
    <source>
        <dbReference type="EMBL" id="CAD7262845.1"/>
    </source>
</evidence>
<comment type="subcellular location">
    <subcellularLocation>
        <location evidence="2">Cytoplasm</location>
    </subcellularLocation>
    <subcellularLocation>
        <location evidence="1">Nucleus</location>
    </subcellularLocation>
</comment>
<evidence type="ECO:0000256" key="6">
    <source>
        <dbReference type="ARBA" id="ARBA00022490"/>
    </source>
</evidence>
<evidence type="ECO:0000256" key="7">
    <source>
        <dbReference type="ARBA" id="ARBA00022574"/>
    </source>
</evidence>
<evidence type="ECO:0000256" key="5">
    <source>
        <dbReference type="ARBA" id="ARBA00020267"/>
    </source>
</evidence>
<dbReference type="SMART" id="SM00320">
    <property type="entry name" value="WD40"/>
    <property type="match status" value="10"/>
</dbReference>
<feature type="repeat" description="WD" evidence="11">
    <location>
        <begin position="654"/>
        <end position="685"/>
    </location>
</feature>
<dbReference type="PANTHER" id="PTHR44111:SF1">
    <property type="entry name" value="ELONGATOR COMPLEX PROTEIN 2"/>
    <property type="match status" value="1"/>
</dbReference>
<evidence type="ECO:0000256" key="11">
    <source>
        <dbReference type="PROSITE-ProRule" id="PRU00221"/>
    </source>
</evidence>
<dbReference type="AlphaFoldDB" id="A0A7R9AZV3"/>
<dbReference type="GO" id="GO:0033588">
    <property type="term" value="C:elongator holoenzyme complex"/>
    <property type="evidence" value="ECO:0007669"/>
    <property type="project" value="InterPro"/>
</dbReference>
<keyword evidence="7 11" id="KW-0853">WD repeat</keyword>
<dbReference type="GO" id="GO:0005634">
    <property type="term" value="C:nucleus"/>
    <property type="evidence" value="ECO:0007669"/>
    <property type="project" value="UniProtKB-SubCell"/>
</dbReference>
<evidence type="ECO:0000256" key="8">
    <source>
        <dbReference type="ARBA" id="ARBA00022694"/>
    </source>
</evidence>
<evidence type="ECO:0000256" key="3">
    <source>
        <dbReference type="ARBA" id="ARBA00005043"/>
    </source>
</evidence>
<evidence type="ECO:0000256" key="9">
    <source>
        <dbReference type="ARBA" id="ARBA00022737"/>
    </source>
</evidence>
<accession>A0A7R9AZV3</accession>
<feature type="repeat" description="WD" evidence="11">
    <location>
        <begin position="601"/>
        <end position="633"/>
    </location>
</feature>
<proteinExistence type="inferred from homology"/>
<dbReference type="PRINTS" id="PR00320">
    <property type="entry name" value="GPROTEINBRPT"/>
</dbReference>
<evidence type="ECO:0000256" key="10">
    <source>
        <dbReference type="ARBA" id="ARBA00023242"/>
    </source>
</evidence>
<dbReference type="InterPro" id="IPR015943">
    <property type="entry name" value="WD40/YVTN_repeat-like_dom_sf"/>
</dbReference>
<dbReference type="InterPro" id="IPR020472">
    <property type="entry name" value="WD40_PAC1"/>
</dbReference>
<feature type="repeat" description="WD" evidence="11">
    <location>
        <begin position="193"/>
        <end position="230"/>
    </location>
</feature>
<keyword evidence="10" id="KW-0539">Nucleus</keyword>
<dbReference type="InterPro" id="IPR001680">
    <property type="entry name" value="WD40_rpt"/>
</dbReference>
<keyword evidence="6" id="KW-0963">Cytoplasm</keyword>